<dbReference type="Proteomes" id="UP001369815">
    <property type="component" value="Unassembled WGS sequence"/>
</dbReference>
<evidence type="ECO:0000256" key="1">
    <source>
        <dbReference type="SAM" id="MobiDB-lite"/>
    </source>
</evidence>
<accession>A0AAX6MGM5</accession>
<dbReference type="AlphaFoldDB" id="A0AAX6MGM5"/>
<evidence type="ECO:0000313" key="3">
    <source>
        <dbReference type="Proteomes" id="UP001369815"/>
    </source>
</evidence>
<feature type="compositionally biased region" description="Basic and acidic residues" evidence="1">
    <location>
        <begin position="90"/>
        <end position="100"/>
    </location>
</feature>
<organism evidence="2 3">
    <name type="scientific">Daldinia eschscholtzii</name>
    <dbReference type="NCBI Taxonomy" id="292717"/>
    <lineage>
        <taxon>Eukaryota</taxon>
        <taxon>Fungi</taxon>
        <taxon>Dikarya</taxon>
        <taxon>Ascomycota</taxon>
        <taxon>Pezizomycotina</taxon>
        <taxon>Sordariomycetes</taxon>
        <taxon>Xylariomycetidae</taxon>
        <taxon>Xylariales</taxon>
        <taxon>Hypoxylaceae</taxon>
        <taxon>Daldinia</taxon>
    </lineage>
</organism>
<comment type="caution">
    <text evidence="2">The sequence shown here is derived from an EMBL/GenBank/DDBJ whole genome shotgun (WGS) entry which is preliminary data.</text>
</comment>
<proteinExistence type="predicted"/>
<feature type="region of interest" description="Disordered" evidence="1">
    <location>
        <begin position="82"/>
        <end position="113"/>
    </location>
</feature>
<sequence>MDPERLKQLEQAEEELRRRRERGKLAQRAFRKRHNKTTRDKHDETQRLKEAISKIVRVARHDDRPELVKAIREAAGVTGLDEQTTTELYDEGRTQAERTAEPSQSSSGSRHTLPVVGVSSTELGTKAQGMPLSIGTRMGWVLKTQDPAPLGRGSDVEWTSTRLDYGLWFDTSRFIRADKPPSDIIPYLGKGMHTFAGRLFWACGELMLEQCRRVELYEHTNPRKAREAQEVIWNMVQHSKPLHNVRYIIALAEARREFRDRGYIEGNNPAGEIDSAFILQEQVMNDYKSKGEDTTGWLSPMAVELELRKCLSLESSRRLDRVLQTWDSNQVEGPLLDMIQSLIWKLAASYICFGDGPRWRTDRILALFSGSTHTPGENPLL</sequence>
<keyword evidence="3" id="KW-1185">Reference proteome</keyword>
<name>A0AAX6MGM5_9PEZI</name>
<gene>
    <name evidence="2" type="ORF">Daesc_006125</name>
</gene>
<protein>
    <submittedName>
        <fullName evidence="2">Uncharacterized protein</fullName>
    </submittedName>
</protein>
<reference evidence="2 3" key="1">
    <citation type="journal article" date="2024" name="Front Chem Biol">
        <title>Unveiling the potential of Daldinia eschscholtzii MFLUCC 19-0629 through bioactivity and bioinformatics studies for enhanced sustainable agriculture production.</title>
        <authorList>
            <person name="Brooks S."/>
            <person name="Weaver J.A."/>
            <person name="Klomchit A."/>
            <person name="Alharthi S.A."/>
            <person name="Onlamun T."/>
            <person name="Nurani R."/>
            <person name="Vong T.K."/>
            <person name="Alberti F."/>
            <person name="Greco C."/>
        </authorList>
    </citation>
    <scope>NUCLEOTIDE SEQUENCE [LARGE SCALE GENOMIC DNA]</scope>
    <source>
        <strain evidence="2">MFLUCC 19-0629</strain>
    </source>
</reference>
<dbReference type="EMBL" id="JBANMG010000006">
    <property type="protein sequence ID" value="KAK6951603.1"/>
    <property type="molecule type" value="Genomic_DNA"/>
</dbReference>
<feature type="compositionally biased region" description="Polar residues" evidence="1">
    <location>
        <begin position="101"/>
        <end position="110"/>
    </location>
</feature>
<evidence type="ECO:0000313" key="2">
    <source>
        <dbReference type="EMBL" id="KAK6951603.1"/>
    </source>
</evidence>
<feature type="region of interest" description="Disordered" evidence="1">
    <location>
        <begin position="13"/>
        <end position="44"/>
    </location>
</feature>